<proteinExistence type="predicted"/>
<dbReference type="InterPro" id="IPR032675">
    <property type="entry name" value="LRR_dom_sf"/>
</dbReference>
<keyword evidence="2" id="KW-1185">Reference proteome</keyword>
<name>A0A9P6W8R5_RHOMI</name>
<protein>
    <submittedName>
        <fullName evidence="1">Uncharacterized protein</fullName>
    </submittedName>
</protein>
<dbReference type="Gene3D" id="3.80.10.10">
    <property type="entry name" value="Ribonuclease Inhibitor"/>
    <property type="match status" value="1"/>
</dbReference>
<gene>
    <name evidence="1" type="ORF">C6P46_006444</name>
</gene>
<comment type="caution">
    <text evidence="1">The sequence shown here is derived from an EMBL/GenBank/DDBJ whole genome shotgun (WGS) entry which is preliminary data.</text>
</comment>
<dbReference type="OrthoDB" id="2736594at2759"/>
<accession>A0A9P6W8R5</accession>
<evidence type="ECO:0000313" key="2">
    <source>
        <dbReference type="Proteomes" id="UP000777482"/>
    </source>
</evidence>
<dbReference type="Proteomes" id="UP000777482">
    <property type="component" value="Unassembled WGS sequence"/>
</dbReference>
<dbReference type="AlphaFoldDB" id="A0A9P6W8R5"/>
<organism evidence="1 2">
    <name type="scientific">Rhodotorula mucilaginosa</name>
    <name type="common">Yeast</name>
    <name type="synonym">Rhodotorula rubra</name>
    <dbReference type="NCBI Taxonomy" id="5537"/>
    <lineage>
        <taxon>Eukaryota</taxon>
        <taxon>Fungi</taxon>
        <taxon>Dikarya</taxon>
        <taxon>Basidiomycota</taxon>
        <taxon>Pucciniomycotina</taxon>
        <taxon>Microbotryomycetes</taxon>
        <taxon>Sporidiobolales</taxon>
        <taxon>Sporidiobolaceae</taxon>
        <taxon>Rhodotorula</taxon>
    </lineage>
</organism>
<reference evidence="1 2" key="1">
    <citation type="submission" date="2020-11" db="EMBL/GenBank/DDBJ databases">
        <title>Kefir isolates.</title>
        <authorList>
            <person name="Marcisauskas S."/>
            <person name="Kim Y."/>
            <person name="Blasche S."/>
        </authorList>
    </citation>
    <scope>NUCLEOTIDE SEQUENCE [LARGE SCALE GENOMIC DNA]</scope>
    <source>
        <strain evidence="1 2">KR</strain>
    </source>
</reference>
<evidence type="ECO:0000313" key="1">
    <source>
        <dbReference type="EMBL" id="KAG0665660.1"/>
    </source>
</evidence>
<sequence length="506" mass="56560">MIDVSSDSDPARGVPHEEVGLAQRPRTNLLSLPPELHYKIYKYLEYWKAGKRPICRALWPMARRNLFLDVSLSTPDCLQRFASLLRPVQGMYGDASLFQEVANTGSLIRVLALCTWSYTSPPERSPSTESSLAGIPTHPLAQPHTNLSDASSCICVVLSEATHVKSLTLDGPRALEYLVPADSGLNWLSELEELSLRSYTDYAPELKVEYFSRLCRFPRLKDLHLDLSYLGDGASPATQTILPPVPQVTHLYIEIGEVGVHAELARCVPLFSGIKRLALDFDNLILAGVGDDGDLDLGGLLQAAPASRLSQLAFIAPCIEDSLHEIPWPGLTIEADLARFHRLTRLSLCYNTFHRAGELFDLLAQHIPRLRYLTLGRFAYVRATKLLSFVRQKGGPGRALREVECDIFYGVVDDDAFPTSMPEDPDVMDGSFQLDEWWDLPLWQFDFTFAQARELVEAGQEVGVRITGEILDAIGTETARAHEQAYLDGRRDEWDGSRLISLFEFE</sequence>
<dbReference type="EMBL" id="PUHQ01000008">
    <property type="protein sequence ID" value="KAG0665660.1"/>
    <property type="molecule type" value="Genomic_DNA"/>
</dbReference>
<dbReference type="SUPFAM" id="SSF52047">
    <property type="entry name" value="RNI-like"/>
    <property type="match status" value="1"/>
</dbReference>